<feature type="region of interest" description="Disordered" evidence="7">
    <location>
        <begin position="41"/>
        <end position="66"/>
    </location>
</feature>
<dbReference type="GO" id="GO:0003677">
    <property type="term" value="F:DNA binding"/>
    <property type="evidence" value="ECO:0007669"/>
    <property type="project" value="UniProtKB-KW"/>
</dbReference>
<dbReference type="EMBL" id="CP144691">
    <property type="protein sequence ID" value="WVY92985.1"/>
    <property type="molecule type" value="Genomic_DNA"/>
</dbReference>
<name>A0AAQ3MLD9_VIGMU</name>
<evidence type="ECO:0000259" key="8">
    <source>
        <dbReference type="PROSITE" id="PS50090"/>
    </source>
</evidence>
<evidence type="ECO:0000256" key="6">
    <source>
        <dbReference type="SAM" id="Coils"/>
    </source>
</evidence>
<keyword evidence="4" id="KW-0804">Transcription</keyword>
<dbReference type="GO" id="GO:0006355">
    <property type="term" value="P:regulation of DNA-templated transcription"/>
    <property type="evidence" value="ECO:0007669"/>
    <property type="project" value="UniProtKB-ARBA"/>
</dbReference>
<dbReference type="PANTHER" id="PTHR21654:SF7">
    <property type="entry name" value="HOMEODOMAIN-LIKE SUPERFAMILY PROTEIN"/>
    <property type="match status" value="1"/>
</dbReference>
<dbReference type="AlphaFoldDB" id="A0AAQ3MLD9"/>
<keyword evidence="6" id="KW-0175">Coiled coil</keyword>
<dbReference type="InterPro" id="IPR001005">
    <property type="entry name" value="SANT/Myb"/>
</dbReference>
<dbReference type="PANTHER" id="PTHR21654">
    <property type="entry name" value="FI21293P1"/>
    <property type="match status" value="1"/>
</dbReference>
<evidence type="ECO:0000256" key="3">
    <source>
        <dbReference type="ARBA" id="ARBA00023125"/>
    </source>
</evidence>
<feature type="domain" description="Myb-like" evidence="8">
    <location>
        <begin position="266"/>
        <end position="330"/>
    </location>
</feature>
<comment type="subcellular location">
    <subcellularLocation>
        <location evidence="1">Nucleus</location>
    </subcellularLocation>
</comment>
<dbReference type="GO" id="GO:0005634">
    <property type="term" value="C:nucleus"/>
    <property type="evidence" value="ECO:0007669"/>
    <property type="project" value="UniProtKB-SubCell"/>
</dbReference>
<keyword evidence="3" id="KW-0238">DNA-binding</keyword>
<evidence type="ECO:0000313" key="10">
    <source>
        <dbReference type="Proteomes" id="UP001374535"/>
    </source>
</evidence>
<proteinExistence type="predicted"/>
<dbReference type="Pfam" id="PF13837">
    <property type="entry name" value="Myb_DNA-bind_4"/>
    <property type="match status" value="1"/>
</dbReference>
<protein>
    <recommendedName>
        <fullName evidence="8">Myb-like domain-containing protein</fullName>
    </recommendedName>
</protein>
<keyword evidence="2" id="KW-0805">Transcription regulation</keyword>
<dbReference type="Gene3D" id="1.10.10.60">
    <property type="entry name" value="Homeodomain-like"/>
    <property type="match status" value="1"/>
</dbReference>
<accession>A0AAQ3MLD9</accession>
<feature type="region of interest" description="Disordered" evidence="7">
    <location>
        <begin position="132"/>
        <end position="158"/>
    </location>
</feature>
<dbReference type="Proteomes" id="UP001374535">
    <property type="component" value="Chromosome 10"/>
</dbReference>
<gene>
    <name evidence="9" type="ORF">V8G54_032073</name>
</gene>
<evidence type="ECO:0000256" key="2">
    <source>
        <dbReference type="ARBA" id="ARBA00023015"/>
    </source>
</evidence>
<sequence>MDLFAADHFPVPDHVAPFPDSGDLLFPADLLSHRHNPQKLRPIRPLPSALNAHPRPPDPIASGSGHAPSQESEVCCFFDECLPSGVGHELCCPFDAMSSVLRLYERERDRAHNLQCAFLVDEKKCIVRSALDAEDEEENDGNSSASPEGNGPRKRRRKTVRKLEGFVKNLVTKVMEKQEQMHKQLVEIIEKKERERIRREEAWKNEEMERIRKEEEARAEEKSRSLALISFIQNLLGHEIQIPQAVEACSKREEGEVEVNARKEFSSDPSKSRWPDVEVQSLITVRTSLEHKFRFMGSKGSIWEEISVAMYALGYNRSAKKCKEKWENINKYYKRTIGSGKKRRQNSKSCPYFDELDILYRNGLLSIGNALSNTTDAPQIEQKE</sequence>
<dbReference type="CDD" id="cd12203">
    <property type="entry name" value="GT1"/>
    <property type="match status" value="1"/>
</dbReference>
<keyword evidence="10" id="KW-1185">Reference proteome</keyword>
<dbReference type="PROSITE" id="PS50090">
    <property type="entry name" value="MYB_LIKE"/>
    <property type="match status" value="1"/>
</dbReference>
<evidence type="ECO:0000256" key="5">
    <source>
        <dbReference type="ARBA" id="ARBA00023242"/>
    </source>
</evidence>
<evidence type="ECO:0000313" key="9">
    <source>
        <dbReference type="EMBL" id="WVY92985.1"/>
    </source>
</evidence>
<dbReference type="FunFam" id="1.10.10.60:FF:000092">
    <property type="entry name" value="Trihelix transcription factor GT-2"/>
    <property type="match status" value="1"/>
</dbReference>
<evidence type="ECO:0000256" key="4">
    <source>
        <dbReference type="ARBA" id="ARBA00023163"/>
    </source>
</evidence>
<feature type="coiled-coil region" evidence="6">
    <location>
        <begin position="175"/>
        <end position="225"/>
    </location>
</feature>
<evidence type="ECO:0000256" key="7">
    <source>
        <dbReference type="SAM" id="MobiDB-lite"/>
    </source>
</evidence>
<keyword evidence="5" id="KW-0539">Nucleus</keyword>
<reference evidence="9 10" key="1">
    <citation type="journal article" date="2023" name="Life. Sci Alliance">
        <title>Evolutionary insights into 3D genome organization and epigenetic landscape of Vigna mungo.</title>
        <authorList>
            <person name="Junaid A."/>
            <person name="Singh B."/>
            <person name="Bhatia S."/>
        </authorList>
    </citation>
    <scope>NUCLEOTIDE SEQUENCE [LARGE SCALE GENOMIC DNA]</scope>
    <source>
        <strain evidence="9">Urdbean</strain>
    </source>
</reference>
<evidence type="ECO:0000256" key="1">
    <source>
        <dbReference type="ARBA" id="ARBA00004123"/>
    </source>
</evidence>
<organism evidence="9 10">
    <name type="scientific">Vigna mungo</name>
    <name type="common">Black gram</name>
    <name type="synonym">Phaseolus mungo</name>
    <dbReference type="NCBI Taxonomy" id="3915"/>
    <lineage>
        <taxon>Eukaryota</taxon>
        <taxon>Viridiplantae</taxon>
        <taxon>Streptophyta</taxon>
        <taxon>Embryophyta</taxon>
        <taxon>Tracheophyta</taxon>
        <taxon>Spermatophyta</taxon>
        <taxon>Magnoliopsida</taxon>
        <taxon>eudicotyledons</taxon>
        <taxon>Gunneridae</taxon>
        <taxon>Pentapetalae</taxon>
        <taxon>rosids</taxon>
        <taxon>fabids</taxon>
        <taxon>Fabales</taxon>
        <taxon>Fabaceae</taxon>
        <taxon>Papilionoideae</taxon>
        <taxon>50 kb inversion clade</taxon>
        <taxon>NPAAA clade</taxon>
        <taxon>indigoferoid/millettioid clade</taxon>
        <taxon>Phaseoleae</taxon>
        <taxon>Vigna</taxon>
    </lineage>
</organism>
<dbReference type="InterPro" id="IPR044822">
    <property type="entry name" value="Myb_DNA-bind_4"/>
</dbReference>